<feature type="active site" description="Cysteine persulfide intermediate" evidence="3">
    <location>
        <position position="111"/>
    </location>
</feature>
<proteinExistence type="inferred from homology"/>
<dbReference type="EMBL" id="QFNN01000140">
    <property type="protein sequence ID" value="PZO87265.1"/>
    <property type="molecule type" value="Genomic_DNA"/>
</dbReference>
<dbReference type="PANTHER" id="PTHR30592:SF1">
    <property type="entry name" value="SULFUR CARRIER PROTEIN FDHD"/>
    <property type="match status" value="1"/>
</dbReference>
<dbReference type="InterPro" id="IPR016193">
    <property type="entry name" value="Cytidine_deaminase-like"/>
</dbReference>
<evidence type="ECO:0000256" key="1">
    <source>
        <dbReference type="ARBA" id="ARBA00022490"/>
    </source>
</evidence>
<sequence length="261" mass="27682">MIGEPAIAVGFTRLVRDGNAAPIERMLARETPIAIEINGIGYAVLMATPADLEDLAFGFLLTERLIDSPADIVAVDAHDAGQGVVLRIAVVETVGARLFDRVRHRTSDSSCGLCGIENLEQALRPLPRVGRRWAGDSQAVFRALDALEARQALNRDTGAVHAAAFCSAAGEVMTVREDVGRHNAFDKLIGAMLRAAQGWDGGFALLSSRCSYELVEKAVLAGCTMLATISAPTALAVDRAAEAGLALHVLTRRDATLVRLA</sequence>
<dbReference type="NCBIfam" id="TIGR00129">
    <property type="entry name" value="fdhD_narQ"/>
    <property type="match status" value="1"/>
</dbReference>
<dbReference type="Gene3D" id="3.10.20.10">
    <property type="match status" value="1"/>
</dbReference>
<evidence type="ECO:0000313" key="4">
    <source>
        <dbReference type="EMBL" id="PZO87265.1"/>
    </source>
</evidence>
<evidence type="ECO:0000256" key="2">
    <source>
        <dbReference type="ARBA" id="ARBA00023150"/>
    </source>
</evidence>
<evidence type="ECO:0000313" key="5">
    <source>
        <dbReference type="Proteomes" id="UP000249066"/>
    </source>
</evidence>
<dbReference type="GO" id="GO:0006777">
    <property type="term" value="P:Mo-molybdopterin cofactor biosynthetic process"/>
    <property type="evidence" value="ECO:0007669"/>
    <property type="project" value="UniProtKB-UniRule"/>
</dbReference>
<evidence type="ECO:0000256" key="3">
    <source>
        <dbReference type="HAMAP-Rule" id="MF_00187"/>
    </source>
</evidence>
<dbReference type="Pfam" id="PF02634">
    <property type="entry name" value="FdhD-NarQ"/>
    <property type="match status" value="1"/>
</dbReference>
<reference evidence="4 5" key="1">
    <citation type="submission" date="2017-08" db="EMBL/GenBank/DDBJ databases">
        <title>Infants hospitalized years apart are colonized by the same room-sourced microbial strains.</title>
        <authorList>
            <person name="Brooks B."/>
            <person name="Olm M.R."/>
            <person name="Firek B.A."/>
            <person name="Baker R."/>
            <person name="Thomas B.C."/>
            <person name="Morowitz M.J."/>
            <person name="Banfield J.F."/>
        </authorList>
    </citation>
    <scope>NUCLEOTIDE SEQUENCE [LARGE SCALE GENOMIC DNA]</scope>
    <source>
        <strain evidence="4">S2_018_000_R2_101</strain>
    </source>
</reference>
<dbReference type="Proteomes" id="UP000249066">
    <property type="component" value="Unassembled WGS sequence"/>
</dbReference>
<name>A0A2W5BVY8_9SPHN</name>
<keyword evidence="2 3" id="KW-0501">Molybdenum cofactor biosynthesis</keyword>
<dbReference type="HAMAP" id="MF_00187">
    <property type="entry name" value="FdhD"/>
    <property type="match status" value="1"/>
</dbReference>
<keyword evidence="4" id="KW-0808">Transferase</keyword>
<protein>
    <recommendedName>
        <fullName evidence="3">Sulfur carrier protein FdhD</fullName>
    </recommendedName>
</protein>
<dbReference type="GO" id="GO:0097163">
    <property type="term" value="F:sulfur carrier activity"/>
    <property type="evidence" value="ECO:0007669"/>
    <property type="project" value="UniProtKB-UniRule"/>
</dbReference>
<dbReference type="Gene3D" id="3.40.140.10">
    <property type="entry name" value="Cytidine Deaminase, domain 2"/>
    <property type="match status" value="1"/>
</dbReference>
<dbReference type="InterPro" id="IPR003786">
    <property type="entry name" value="FdhD"/>
</dbReference>
<dbReference type="PANTHER" id="PTHR30592">
    <property type="entry name" value="FORMATE DEHYDROGENASE"/>
    <property type="match status" value="1"/>
</dbReference>
<keyword evidence="1 3" id="KW-0963">Cytoplasm</keyword>
<dbReference type="GO" id="GO:0016783">
    <property type="term" value="F:sulfurtransferase activity"/>
    <property type="evidence" value="ECO:0007669"/>
    <property type="project" value="InterPro"/>
</dbReference>
<comment type="caution">
    <text evidence="3">Lacks conserved residue(s) required for the propagation of feature annotation.</text>
</comment>
<accession>A0A2W5BVY8</accession>
<dbReference type="GO" id="GO:0005737">
    <property type="term" value="C:cytoplasm"/>
    <property type="evidence" value="ECO:0007669"/>
    <property type="project" value="UniProtKB-SubCell"/>
</dbReference>
<dbReference type="SUPFAM" id="SSF53927">
    <property type="entry name" value="Cytidine deaminase-like"/>
    <property type="match status" value="1"/>
</dbReference>
<dbReference type="PIRSF" id="PIRSF015626">
    <property type="entry name" value="FdhD"/>
    <property type="match status" value="1"/>
</dbReference>
<organism evidence="4 5">
    <name type="scientific">Sphingomonas sanxanigenens</name>
    <dbReference type="NCBI Taxonomy" id="397260"/>
    <lineage>
        <taxon>Bacteria</taxon>
        <taxon>Pseudomonadati</taxon>
        <taxon>Pseudomonadota</taxon>
        <taxon>Alphaproteobacteria</taxon>
        <taxon>Sphingomonadales</taxon>
        <taxon>Sphingomonadaceae</taxon>
        <taxon>Sphingomonas</taxon>
    </lineage>
</organism>
<dbReference type="AlphaFoldDB" id="A0A2W5BVY8"/>
<gene>
    <name evidence="3" type="primary">fdhD</name>
    <name evidence="4" type="ORF">DI623_15040</name>
</gene>
<comment type="similarity">
    <text evidence="3">Belongs to the FdhD family.</text>
</comment>
<comment type="caution">
    <text evidence="4">The sequence shown here is derived from an EMBL/GenBank/DDBJ whole genome shotgun (WGS) entry which is preliminary data.</text>
</comment>
<comment type="subcellular location">
    <subcellularLocation>
        <location evidence="3">Cytoplasm</location>
    </subcellularLocation>
</comment>
<comment type="function">
    <text evidence="3">Required for formate dehydrogenase (FDH) activity. Acts as a sulfur carrier protein that transfers sulfur from IscS to the molybdenum cofactor prior to its insertion into FDH.</text>
</comment>